<sequence>MKRYDARERLEKIKKLSGELREIALKKYPDMIEEEVDFITSYLGKELKFFFKPFDKEIRKMQDEEKELLDK</sequence>
<organism evidence="1">
    <name type="scientific">Siphoviridae sp. ctl0E3</name>
    <dbReference type="NCBI Taxonomy" id="2827586"/>
    <lineage>
        <taxon>Viruses</taxon>
        <taxon>Duplodnaviria</taxon>
        <taxon>Heunggongvirae</taxon>
        <taxon>Uroviricota</taxon>
        <taxon>Caudoviricetes</taxon>
    </lineage>
</organism>
<accession>A0A8S5LP09</accession>
<proteinExistence type="predicted"/>
<dbReference type="EMBL" id="BK015885">
    <property type="protein sequence ID" value="DAD71682.1"/>
    <property type="molecule type" value="Genomic_DNA"/>
</dbReference>
<reference evidence="1" key="1">
    <citation type="journal article" date="2021" name="Proc. Natl. Acad. Sci. U.S.A.">
        <title>A Catalog of Tens of Thousands of Viruses from Human Metagenomes Reveals Hidden Associations with Chronic Diseases.</title>
        <authorList>
            <person name="Tisza M.J."/>
            <person name="Buck C.B."/>
        </authorList>
    </citation>
    <scope>NUCLEOTIDE SEQUENCE</scope>
    <source>
        <strain evidence="1">Ctl0E3</strain>
    </source>
</reference>
<name>A0A8S5LP09_9CAUD</name>
<protein>
    <submittedName>
        <fullName evidence="1">Uncharacterized protein</fullName>
    </submittedName>
</protein>
<evidence type="ECO:0000313" key="1">
    <source>
        <dbReference type="EMBL" id="DAD71682.1"/>
    </source>
</evidence>